<name>A0A1H3HH11_9BACI</name>
<keyword evidence="6" id="KW-1185">Reference proteome</keyword>
<keyword evidence="3" id="KW-0804">Transcription</keyword>
<dbReference type="PANTHER" id="PTHR43280:SF34">
    <property type="entry name" value="ARAC-FAMILY TRANSCRIPTIONAL REGULATOR"/>
    <property type="match status" value="1"/>
</dbReference>
<dbReference type="InterPro" id="IPR009057">
    <property type="entry name" value="Homeodomain-like_sf"/>
</dbReference>
<dbReference type="PANTHER" id="PTHR43280">
    <property type="entry name" value="ARAC-FAMILY TRANSCRIPTIONAL REGULATOR"/>
    <property type="match status" value="1"/>
</dbReference>
<dbReference type="EMBL" id="FNPI01000001">
    <property type="protein sequence ID" value="SDY14741.1"/>
    <property type="molecule type" value="Genomic_DNA"/>
</dbReference>
<dbReference type="Gene3D" id="1.10.10.60">
    <property type="entry name" value="Homeodomain-like"/>
    <property type="match status" value="2"/>
</dbReference>
<dbReference type="PROSITE" id="PS01124">
    <property type="entry name" value="HTH_ARAC_FAMILY_2"/>
    <property type="match status" value="1"/>
</dbReference>
<dbReference type="InterPro" id="IPR018060">
    <property type="entry name" value="HTH_AraC"/>
</dbReference>
<dbReference type="OrthoDB" id="247151at2"/>
<evidence type="ECO:0000256" key="1">
    <source>
        <dbReference type="ARBA" id="ARBA00023015"/>
    </source>
</evidence>
<dbReference type="GO" id="GO:0003700">
    <property type="term" value="F:DNA-binding transcription factor activity"/>
    <property type="evidence" value="ECO:0007669"/>
    <property type="project" value="InterPro"/>
</dbReference>
<sequence length="420" mass="48568">MTLTIQNLKYISRLINETLKVPAAFLNDHDDILFTYKPFYLINPFYDNNSLKELTDTVFHDNAFSDIPMLKSTSHLENYLAFRVQPDDARSGMLLIGPVLFTEISEKQMTSIVKDFSISREKQKINRYYQSVPVVSKMEFLNHGKLIYYLLYKKTLDIVEILQQTIVLDTTKLEVDKAEINLSVRRQNQSFHHDRLYEEEIFQCIKEGRKEQVIEKFSTPPSQGEFGILSKTSYLRDKKNLAISAITIATRKAMDGGLDTELAYTLSDLFIQTVEEMQDVKKVNSFMIESLAEFADRVKTSKQKKYSRAINTCLSYIFKHLYEDIRLTSLAEAVEMNPSYLSALFKKEVGMSLSKYIQQEKIEEAKKLLLLTNHSLSEICTLLDFTDQSYFTKVFKRIAGVTPKQFRSHSMLGRPEGEGQ</sequence>
<proteinExistence type="predicted"/>
<organism evidence="5 6">
    <name type="scientific">Evansella caseinilytica</name>
    <dbReference type="NCBI Taxonomy" id="1503961"/>
    <lineage>
        <taxon>Bacteria</taxon>
        <taxon>Bacillati</taxon>
        <taxon>Bacillota</taxon>
        <taxon>Bacilli</taxon>
        <taxon>Bacillales</taxon>
        <taxon>Bacillaceae</taxon>
        <taxon>Evansella</taxon>
    </lineage>
</organism>
<evidence type="ECO:0000259" key="4">
    <source>
        <dbReference type="PROSITE" id="PS01124"/>
    </source>
</evidence>
<dbReference type="Pfam" id="PF12833">
    <property type="entry name" value="HTH_18"/>
    <property type="match status" value="1"/>
</dbReference>
<dbReference type="SUPFAM" id="SSF46689">
    <property type="entry name" value="Homeodomain-like"/>
    <property type="match status" value="2"/>
</dbReference>
<evidence type="ECO:0000256" key="2">
    <source>
        <dbReference type="ARBA" id="ARBA00023125"/>
    </source>
</evidence>
<reference evidence="6" key="1">
    <citation type="submission" date="2016-10" db="EMBL/GenBank/DDBJ databases">
        <authorList>
            <person name="Varghese N."/>
            <person name="Submissions S."/>
        </authorList>
    </citation>
    <scope>NUCLEOTIDE SEQUENCE [LARGE SCALE GENOMIC DNA]</scope>
    <source>
        <strain evidence="6">SP</strain>
    </source>
</reference>
<dbReference type="AlphaFoldDB" id="A0A1H3HH11"/>
<evidence type="ECO:0000313" key="5">
    <source>
        <dbReference type="EMBL" id="SDY14741.1"/>
    </source>
</evidence>
<dbReference type="PRINTS" id="PR00032">
    <property type="entry name" value="HTHARAC"/>
</dbReference>
<feature type="domain" description="HTH araC/xylS-type" evidence="4">
    <location>
        <begin position="311"/>
        <end position="409"/>
    </location>
</feature>
<keyword evidence="2" id="KW-0238">DNA-binding</keyword>
<gene>
    <name evidence="5" type="ORF">SAMN05421736_101496</name>
</gene>
<dbReference type="GO" id="GO:0043565">
    <property type="term" value="F:sequence-specific DNA binding"/>
    <property type="evidence" value="ECO:0007669"/>
    <property type="project" value="InterPro"/>
</dbReference>
<dbReference type="SMART" id="SM00342">
    <property type="entry name" value="HTH_ARAC"/>
    <property type="match status" value="1"/>
</dbReference>
<dbReference type="STRING" id="1503961.SAMN05421736_101496"/>
<evidence type="ECO:0000256" key="3">
    <source>
        <dbReference type="ARBA" id="ARBA00023163"/>
    </source>
</evidence>
<dbReference type="InterPro" id="IPR020449">
    <property type="entry name" value="Tscrpt_reg_AraC-type_HTH"/>
</dbReference>
<dbReference type="Proteomes" id="UP000198935">
    <property type="component" value="Unassembled WGS sequence"/>
</dbReference>
<keyword evidence="1" id="KW-0805">Transcription regulation</keyword>
<evidence type="ECO:0000313" key="6">
    <source>
        <dbReference type="Proteomes" id="UP000198935"/>
    </source>
</evidence>
<accession>A0A1H3HH11</accession>
<protein>
    <submittedName>
        <fullName evidence="5">Helix-turn-helix domain-containing protein</fullName>
    </submittedName>
</protein>